<evidence type="ECO:0000256" key="3">
    <source>
        <dbReference type="ARBA" id="ARBA00023274"/>
    </source>
</evidence>
<evidence type="ECO:0000256" key="2">
    <source>
        <dbReference type="ARBA" id="ARBA00022980"/>
    </source>
</evidence>
<dbReference type="STRING" id="150374.A0A0M9VW70"/>
<accession>A0A0M9VW70</accession>
<dbReference type="GO" id="GO:0006412">
    <property type="term" value="P:translation"/>
    <property type="evidence" value="ECO:0007669"/>
    <property type="project" value="InterPro"/>
</dbReference>
<dbReference type="SUPFAM" id="SSF53137">
    <property type="entry name" value="Translational machinery components"/>
    <property type="match status" value="1"/>
</dbReference>
<evidence type="ECO:0000313" key="5">
    <source>
        <dbReference type="EMBL" id="KOS21742.1"/>
    </source>
</evidence>
<comment type="caution">
    <text evidence="5">The sequence shown here is derived from an EMBL/GenBank/DDBJ whole genome shotgun (WGS) entry which is preliminary data.</text>
</comment>
<dbReference type="Gene3D" id="3.30.420.80">
    <property type="entry name" value="Ribosomal protein S11"/>
    <property type="match status" value="1"/>
</dbReference>
<evidence type="ECO:0000256" key="4">
    <source>
        <dbReference type="SAM" id="MobiDB-lite"/>
    </source>
</evidence>
<name>A0A0M9VW70_ESCWE</name>
<dbReference type="Proteomes" id="UP000053831">
    <property type="component" value="Unassembled WGS sequence"/>
</dbReference>
<dbReference type="EMBL" id="LGSR01000006">
    <property type="protein sequence ID" value="KOS21742.1"/>
    <property type="molecule type" value="Genomic_DNA"/>
</dbReference>
<dbReference type="InterPro" id="IPR036967">
    <property type="entry name" value="Ribosomal_uS11_sf"/>
</dbReference>
<organism evidence="5 6">
    <name type="scientific">Escovopsis weberi</name>
    <dbReference type="NCBI Taxonomy" id="150374"/>
    <lineage>
        <taxon>Eukaryota</taxon>
        <taxon>Fungi</taxon>
        <taxon>Dikarya</taxon>
        <taxon>Ascomycota</taxon>
        <taxon>Pezizomycotina</taxon>
        <taxon>Sordariomycetes</taxon>
        <taxon>Hypocreomycetidae</taxon>
        <taxon>Hypocreales</taxon>
        <taxon>Hypocreaceae</taxon>
        <taxon>Escovopsis</taxon>
    </lineage>
</organism>
<evidence type="ECO:0000313" key="6">
    <source>
        <dbReference type="Proteomes" id="UP000053831"/>
    </source>
</evidence>
<dbReference type="Pfam" id="PF00411">
    <property type="entry name" value="Ribosomal_S11"/>
    <property type="match status" value="1"/>
</dbReference>
<dbReference type="OrthoDB" id="1654884at2759"/>
<dbReference type="HAMAP" id="MF_01310">
    <property type="entry name" value="Ribosomal_uS11"/>
    <property type="match status" value="1"/>
</dbReference>
<dbReference type="AlphaFoldDB" id="A0A0M9VW70"/>
<dbReference type="GO" id="GO:0003735">
    <property type="term" value="F:structural constituent of ribosome"/>
    <property type="evidence" value="ECO:0007669"/>
    <property type="project" value="InterPro"/>
</dbReference>
<comment type="similarity">
    <text evidence="1">Belongs to the universal ribosomal protein uS11 family.</text>
</comment>
<keyword evidence="3" id="KW-0687">Ribonucleoprotein</keyword>
<dbReference type="GO" id="GO:1990904">
    <property type="term" value="C:ribonucleoprotein complex"/>
    <property type="evidence" value="ECO:0007669"/>
    <property type="project" value="UniProtKB-KW"/>
</dbReference>
<reference evidence="5 6" key="1">
    <citation type="submission" date="2015-07" db="EMBL/GenBank/DDBJ databases">
        <title>The genome of the fungus Escovopsis weberi, a specialized disease agent of ant agriculture.</title>
        <authorList>
            <person name="de Man T.J."/>
            <person name="Stajich J.E."/>
            <person name="Kubicek C.P."/>
            <person name="Chenthamara K."/>
            <person name="Atanasova L."/>
            <person name="Druzhinina I.S."/>
            <person name="Birnbaum S."/>
            <person name="Barribeau S.M."/>
            <person name="Teiling C."/>
            <person name="Suen G."/>
            <person name="Currie C."/>
            <person name="Gerardo N.M."/>
        </authorList>
    </citation>
    <scope>NUCLEOTIDE SEQUENCE [LARGE SCALE GENOMIC DNA]</scope>
</reference>
<dbReference type="GO" id="GO:0005840">
    <property type="term" value="C:ribosome"/>
    <property type="evidence" value="ECO:0007669"/>
    <property type="project" value="UniProtKB-KW"/>
</dbReference>
<dbReference type="InterPro" id="IPR001971">
    <property type="entry name" value="Ribosomal_uS11"/>
</dbReference>
<sequence length="242" mass="26952">MSRSVTSRLVLRSSQALAIPRCAAAHGKRPFSQTSSRQADPKDDARTRVPARPNFESQLNDLRGVFGNPQSSSNPAQPQPNTMASLAQSRVFQVLNKSTIDTSSLSGGAPRALEKKEDELEPFHFHVYSHKHNTHIICSRPNREPIISMSCGNIGFRKSRRGTFDSAYSLTKYVLERLVHTGWPMKISRLELVLSGFGQGREAVLKVLMSPEGKMLREKIVRVADATKVKFGGTRSKKPRRL</sequence>
<gene>
    <name evidence="5" type="ORF">ESCO_001995</name>
</gene>
<evidence type="ECO:0000256" key="1">
    <source>
        <dbReference type="ARBA" id="ARBA00006194"/>
    </source>
</evidence>
<feature type="region of interest" description="Disordered" evidence="4">
    <location>
        <begin position="21"/>
        <end position="82"/>
    </location>
</feature>
<dbReference type="PANTHER" id="PTHR11759">
    <property type="entry name" value="40S RIBOSOMAL PROTEIN S14/30S RIBOSOMAL PROTEIN S11"/>
    <property type="match status" value="1"/>
</dbReference>
<feature type="compositionally biased region" description="Low complexity" evidence="4">
    <location>
        <begin position="68"/>
        <end position="81"/>
    </location>
</feature>
<keyword evidence="6" id="KW-1185">Reference proteome</keyword>
<keyword evidence="2 5" id="KW-0689">Ribosomal protein</keyword>
<protein>
    <submittedName>
        <fullName evidence="5">Putative 37S ribosomal protein S18</fullName>
    </submittedName>
</protein>
<proteinExistence type="inferred from homology"/>